<keyword evidence="8" id="KW-1185">Reference proteome</keyword>
<reference evidence="7 8" key="1">
    <citation type="submission" date="2018-12" db="EMBL/GenBank/DDBJ databases">
        <title>Flammeovirga pectinis sp. nov., isolated from the gut of the Korean scallop, Patinopecten yessoensis.</title>
        <authorList>
            <person name="Bae J.-W."/>
            <person name="Jeong Y.-S."/>
            <person name="Kang W."/>
        </authorList>
    </citation>
    <scope>NUCLEOTIDE SEQUENCE [LARGE SCALE GENOMIC DNA]</scope>
    <source>
        <strain evidence="7 8">L12M1</strain>
    </source>
</reference>
<evidence type="ECO:0000256" key="2">
    <source>
        <dbReference type="ARBA" id="ARBA00012224"/>
    </source>
</evidence>
<evidence type="ECO:0000259" key="6">
    <source>
        <dbReference type="Pfam" id="PF00155"/>
    </source>
</evidence>
<feature type="domain" description="Aminotransferase class I/classII large" evidence="6">
    <location>
        <begin position="30"/>
        <end position="380"/>
    </location>
</feature>
<evidence type="ECO:0000313" key="7">
    <source>
        <dbReference type="EMBL" id="AZQ62443.1"/>
    </source>
</evidence>
<dbReference type="AlphaFoldDB" id="A0A3Q9FLH9"/>
<sequence>MNYNFDKPIDRLQTDSVKYGLRKVLFGTEDIIPLWVADMDLPTAPEITAALVERMQHPIYGYTLQGNLFWKAAIDWIKKRHNWEIKQHEFTFTPGIVPAIGFLVEALTNINEKVTIFSPVYGPFKDNIIGTGRELVDIPLINQNNYYYIDFETLENEMINGLKLIVFCNPQNPSGRVWNKEELQKLLLLCDQYDVNIISDEIHADLVLFDAIHIPLASLSEIGKKRVVTCMAPSKTFNLAGLNCAYLIFKNKELQRKYLAKVKHLHLDFGGIVATTSQIAAYNNGENWYQEVKKYFEGNINYIIEELSDSPITVMKTNATYLLWLDCRKISNNNKILKEFFHKKAKVGIQDGEMFGLAGQGFMRMNIACARSILKESVKRIKIALDK</sequence>
<dbReference type="InterPro" id="IPR015424">
    <property type="entry name" value="PyrdxlP-dep_Trfase"/>
</dbReference>
<dbReference type="CDD" id="cd00609">
    <property type="entry name" value="AAT_like"/>
    <property type="match status" value="1"/>
</dbReference>
<dbReference type="PANTHER" id="PTHR43525:SF1">
    <property type="entry name" value="PROTEIN MALY"/>
    <property type="match status" value="1"/>
</dbReference>
<dbReference type="EC" id="4.4.1.13" evidence="2"/>
<dbReference type="GO" id="GO:0047804">
    <property type="term" value="F:cysteine-S-conjugate beta-lyase activity"/>
    <property type="evidence" value="ECO:0007669"/>
    <property type="project" value="UniProtKB-EC"/>
</dbReference>
<dbReference type="InterPro" id="IPR027619">
    <property type="entry name" value="C-S_lyase_PatB-like"/>
</dbReference>
<dbReference type="InterPro" id="IPR004839">
    <property type="entry name" value="Aminotransferase_I/II_large"/>
</dbReference>
<dbReference type="EMBL" id="CP034562">
    <property type="protein sequence ID" value="AZQ62443.1"/>
    <property type="molecule type" value="Genomic_DNA"/>
</dbReference>
<dbReference type="Gene3D" id="3.90.1150.10">
    <property type="entry name" value="Aspartate Aminotransferase, domain 1"/>
    <property type="match status" value="1"/>
</dbReference>
<dbReference type="InterPro" id="IPR015422">
    <property type="entry name" value="PyrdxlP-dep_Trfase_small"/>
</dbReference>
<dbReference type="PANTHER" id="PTHR43525">
    <property type="entry name" value="PROTEIN MALY"/>
    <property type="match status" value="1"/>
</dbReference>
<proteinExistence type="inferred from homology"/>
<dbReference type="SUPFAM" id="SSF53383">
    <property type="entry name" value="PLP-dependent transferases"/>
    <property type="match status" value="1"/>
</dbReference>
<dbReference type="InterPro" id="IPR051798">
    <property type="entry name" value="Class-II_PLP-Dep_Aminotrans"/>
</dbReference>
<dbReference type="Pfam" id="PF00155">
    <property type="entry name" value="Aminotran_1_2"/>
    <property type="match status" value="1"/>
</dbReference>
<dbReference type="Proteomes" id="UP000267268">
    <property type="component" value="Chromosome 1"/>
</dbReference>
<dbReference type="Gene3D" id="3.40.640.10">
    <property type="entry name" value="Type I PLP-dependent aspartate aminotransferase-like (Major domain)"/>
    <property type="match status" value="1"/>
</dbReference>
<comment type="similarity">
    <text evidence="5">Belongs to the class-II pyridoxal-phosphate-dependent aminotransferase family. MalY/PatB cystathionine beta-lyase subfamily.</text>
</comment>
<evidence type="ECO:0000256" key="5">
    <source>
        <dbReference type="ARBA" id="ARBA00037974"/>
    </source>
</evidence>
<keyword evidence="4 7" id="KW-0456">Lyase</keyword>
<dbReference type="RefSeq" id="WP_126613950.1">
    <property type="nucleotide sequence ID" value="NZ_CP034562.1"/>
</dbReference>
<dbReference type="NCBIfam" id="TIGR04350">
    <property type="entry name" value="C_S_lyase_PatB"/>
    <property type="match status" value="1"/>
</dbReference>
<dbReference type="InterPro" id="IPR015421">
    <property type="entry name" value="PyrdxlP-dep_Trfase_major"/>
</dbReference>
<keyword evidence="3" id="KW-0663">Pyridoxal phosphate</keyword>
<dbReference type="GO" id="GO:0030170">
    <property type="term" value="F:pyridoxal phosphate binding"/>
    <property type="evidence" value="ECO:0007669"/>
    <property type="project" value="InterPro"/>
</dbReference>
<evidence type="ECO:0000256" key="4">
    <source>
        <dbReference type="ARBA" id="ARBA00023239"/>
    </source>
</evidence>
<gene>
    <name evidence="7" type="ORF">EI427_09390</name>
</gene>
<evidence type="ECO:0000256" key="1">
    <source>
        <dbReference type="ARBA" id="ARBA00001933"/>
    </source>
</evidence>
<accession>A0A3Q9FLH9</accession>
<organism evidence="7 8">
    <name type="scientific">Flammeovirga pectinis</name>
    <dbReference type="NCBI Taxonomy" id="2494373"/>
    <lineage>
        <taxon>Bacteria</taxon>
        <taxon>Pseudomonadati</taxon>
        <taxon>Bacteroidota</taxon>
        <taxon>Cytophagia</taxon>
        <taxon>Cytophagales</taxon>
        <taxon>Flammeovirgaceae</taxon>
        <taxon>Flammeovirga</taxon>
    </lineage>
</organism>
<dbReference type="OrthoDB" id="9802872at2"/>
<name>A0A3Q9FLH9_9BACT</name>
<evidence type="ECO:0000256" key="3">
    <source>
        <dbReference type="ARBA" id="ARBA00022898"/>
    </source>
</evidence>
<evidence type="ECO:0000313" key="8">
    <source>
        <dbReference type="Proteomes" id="UP000267268"/>
    </source>
</evidence>
<protein>
    <recommendedName>
        <fullName evidence="2">cysteine-S-conjugate beta-lyase</fullName>
        <ecNumber evidence="2">4.4.1.13</ecNumber>
    </recommendedName>
</protein>
<comment type="cofactor">
    <cofactor evidence="1">
        <name>pyridoxal 5'-phosphate</name>
        <dbReference type="ChEBI" id="CHEBI:597326"/>
    </cofactor>
</comment>
<dbReference type="KEGG" id="fll:EI427_09390"/>